<gene>
    <name evidence="5" type="ORF">DI392_00055</name>
</gene>
<evidence type="ECO:0000256" key="3">
    <source>
        <dbReference type="SAM" id="Phobius"/>
    </source>
</evidence>
<dbReference type="EMBL" id="QFWT01000001">
    <property type="protein sequence ID" value="PWI35363.1"/>
    <property type="molecule type" value="Genomic_DNA"/>
</dbReference>
<evidence type="ECO:0000259" key="4">
    <source>
        <dbReference type="Pfam" id="PF01551"/>
    </source>
</evidence>
<dbReference type="PANTHER" id="PTHR21666:SF289">
    <property type="entry name" value="L-ALA--D-GLU ENDOPEPTIDASE"/>
    <property type="match status" value="1"/>
</dbReference>
<dbReference type="RefSeq" id="WP_109318515.1">
    <property type="nucleotide sequence ID" value="NZ_QFWT01000001.1"/>
</dbReference>
<keyword evidence="3" id="KW-0472">Membrane</keyword>
<evidence type="ECO:0000256" key="1">
    <source>
        <dbReference type="ARBA" id="ARBA00022729"/>
    </source>
</evidence>
<sequence>MSQSLAVTISGVKGTSHFKLTNKAVVRLKVVFSIMLLALGIVTTGIIYLLDELDLTKEQQALLKLESINLSEQLQKYQQLKEELEGDISVKESELQSVTNRLNGIETFLGETNESLDMDSRLDIAAINTAVRRAILTQVPNGAPVKGRISSSFGGRVHPVTKKRTMHRGLDFAVNTGTPIYAPADGVVQVVRKSQTKGSGNFLRLSHGFGITSSYSHLKSFKVRTGQFIKKGELVAYSGNSGLTSGPHLHYEIRFVGRAIDPRPFVDWNIDNFESIFKNQKGIQWDSLVQNVERQVSTALQLSSLREPASLDN</sequence>
<keyword evidence="6" id="KW-1185">Reference proteome</keyword>
<dbReference type="CDD" id="cd12797">
    <property type="entry name" value="M23_peptidase"/>
    <property type="match status" value="1"/>
</dbReference>
<feature type="domain" description="M23ase beta-sheet core" evidence="4">
    <location>
        <begin position="166"/>
        <end position="262"/>
    </location>
</feature>
<feature type="transmembrane region" description="Helical" evidence="3">
    <location>
        <begin position="30"/>
        <end position="50"/>
    </location>
</feature>
<dbReference type="FunFam" id="2.70.70.10:FF:000006">
    <property type="entry name" value="M23 family peptidase"/>
    <property type="match status" value="1"/>
</dbReference>
<protein>
    <submittedName>
        <fullName evidence="5">Peptidase M23</fullName>
    </submittedName>
</protein>
<keyword evidence="1" id="KW-0732">Signal</keyword>
<name>A0A2U3BF22_9VIBR</name>
<dbReference type="Proteomes" id="UP000245362">
    <property type="component" value="Unassembled WGS sequence"/>
</dbReference>
<feature type="coiled-coil region" evidence="2">
    <location>
        <begin position="63"/>
        <end position="101"/>
    </location>
</feature>
<dbReference type="InterPro" id="IPR050570">
    <property type="entry name" value="Cell_wall_metabolism_enzyme"/>
</dbReference>
<comment type="caution">
    <text evidence="5">The sequence shown here is derived from an EMBL/GenBank/DDBJ whole genome shotgun (WGS) entry which is preliminary data.</text>
</comment>
<dbReference type="Pfam" id="PF01551">
    <property type="entry name" value="Peptidase_M23"/>
    <property type="match status" value="1"/>
</dbReference>
<evidence type="ECO:0000256" key="2">
    <source>
        <dbReference type="SAM" id="Coils"/>
    </source>
</evidence>
<evidence type="ECO:0000313" key="6">
    <source>
        <dbReference type="Proteomes" id="UP000245362"/>
    </source>
</evidence>
<dbReference type="SUPFAM" id="SSF51261">
    <property type="entry name" value="Duplicated hybrid motif"/>
    <property type="match status" value="1"/>
</dbReference>
<accession>A0A2U3BF22</accession>
<dbReference type="InterPro" id="IPR011055">
    <property type="entry name" value="Dup_hybrid_motif"/>
</dbReference>
<dbReference type="InterPro" id="IPR016047">
    <property type="entry name" value="M23ase_b-sheet_dom"/>
</dbReference>
<organism evidence="5 6">
    <name type="scientific">Vibrio albus</name>
    <dbReference type="NCBI Taxonomy" id="2200953"/>
    <lineage>
        <taxon>Bacteria</taxon>
        <taxon>Pseudomonadati</taxon>
        <taxon>Pseudomonadota</taxon>
        <taxon>Gammaproteobacteria</taxon>
        <taxon>Vibrionales</taxon>
        <taxon>Vibrionaceae</taxon>
        <taxon>Vibrio</taxon>
    </lineage>
</organism>
<dbReference type="GO" id="GO:0004222">
    <property type="term" value="F:metalloendopeptidase activity"/>
    <property type="evidence" value="ECO:0007669"/>
    <property type="project" value="TreeGrafter"/>
</dbReference>
<keyword evidence="3" id="KW-0812">Transmembrane</keyword>
<keyword evidence="3" id="KW-1133">Transmembrane helix</keyword>
<dbReference type="AlphaFoldDB" id="A0A2U3BF22"/>
<proteinExistence type="predicted"/>
<dbReference type="OrthoDB" id="9805070at2"/>
<evidence type="ECO:0000313" key="5">
    <source>
        <dbReference type="EMBL" id="PWI35363.1"/>
    </source>
</evidence>
<dbReference type="PANTHER" id="PTHR21666">
    <property type="entry name" value="PEPTIDASE-RELATED"/>
    <property type="match status" value="1"/>
</dbReference>
<dbReference type="Gene3D" id="2.70.70.10">
    <property type="entry name" value="Glucose Permease (Domain IIA)"/>
    <property type="match status" value="1"/>
</dbReference>
<keyword evidence="2" id="KW-0175">Coiled coil</keyword>
<reference evidence="5 6" key="1">
    <citation type="submission" date="2018-05" db="EMBL/GenBank/DDBJ databases">
        <title>Vibrio limimaris sp. nov., isolated from marine sediment.</title>
        <authorList>
            <person name="Li C.-M."/>
        </authorList>
    </citation>
    <scope>NUCLEOTIDE SEQUENCE [LARGE SCALE GENOMIC DNA]</scope>
    <source>
        <strain evidence="5 6">E4404</strain>
    </source>
</reference>